<accession>A0A433SD41</accession>
<evidence type="ECO:0000313" key="2">
    <source>
        <dbReference type="Proteomes" id="UP000286947"/>
    </source>
</evidence>
<proteinExistence type="predicted"/>
<dbReference type="EMBL" id="PQSP01000004">
    <property type="protein sequence ID" value="RUS66650.1"/>
    <property type="molecule type" value="Genomic_DNA"/>
</dbReference>
<comment type="caution">
    <text evidence="1">The sequence shown here is derived from an EMBL/GenBank/DDBJ whole genome shotgun (WGS) entry which is preliminary data.</text>
</comment>
<dbReference type="RefSeq" id="WP_126980127.1">
    <property type="nucleotide sequence ID" value="NZ_PQSP01000004.1"/>
</dbReference>
<sequence length="141" mass="15767">MKKGNFLFGMFCGLLLAPVFYFALSYVKDAISEPHKDPIEQALTNLSDIRKATDPLLLGQQQETINSGFLALEQYPGAQVIYQAQGGDIIFMLDNNALVWLHPQIDGERVQWRCLAASAGKIPHICTPGYQRDTYGNVMQF</sequence>
<reference evidence="1 2" key="1">
    <citation type="submission" date="2018-01" db="EMBL/GenBank/DDBJ databases">
        <title>Saezia sanguinis gen. nov., sp. nov., in the order Burkholderiales isolated from human blood.</title>
        <authorList>
            <person name="Medina-Pascual M.J."/>
            <person name="Valdezate S."/>
            <person name="Monzon S."/>
            <person name="Cuesta I."/>
            <person name="Carrasco G."/>
            <person name="Villalon P."/>
            <person name="Saez-Nieto J.A."/>
        </authorList>
    </citation>
    <scope>NUCLEOTIDE SEQUENCE [LARGE SCALE GENOMIC DNA]</scope>
    <source>
        <strain evidence="1 2">CNM695-12</strain>
    </source>
</reference>
<keyword evidence="2" id="KW-1185">Reference proteome</keyword>
<dbReference type="AlphaFoldDB" id="A0A433SD41"/>
<dbReference type="Proteomes" id="UP000286947">
    <property type="component" value="Unassembled WGS sequence"/>
</dbReference>
<evidence type="ECO:0000313" key="1">
    <source>
        <dbReference type="EMBL" id="RUS66650.1"/>
    </source>
</evidence>
<gene>
    <name evidence="1" type="ORF">CUZ56_01930</name>
</gene>
<organism evidence="1 2">
    <name type="scientific">Saezia sanguinis</name>
    <dbReference type="NCBI Taxonomy" id="1965230"/>
    <lineage>
        <taxon>Bacteria</taxon>
        <taxon>Pseudomonadati</taxon>
        <taxon>Pseudomonadota</taxon>
        <taxon>Betaproteobacteria</taxon>
        <taxon>Burkholderiales</taxon>
        <taxon>Saeziaceae</taxon>
        <taxon>Saezia</taxon>
    </lineage>
</organism>
<protein>
    <submittedName>
        <fullName evidence="1">Uncharacterized protein</fullName>
    </submittedName>
</protein>
<dbReference type="OrthoDB" id="264813at2"/>
<name>A0A433SD41_9BURK</name>